<feature type="region of interest" description="Disordered" evidence="1">
    <location>
        <begin position="32"/>
        <end position="56"/>
    </location>
</feature>
<proteinExistence type="predicted"/>
<accession>A0A7E4ZQN9</accession>
<feature type="compositionally biased region" description="Basic and acidic residues" evidence="1">
    <location>
        <begin position="32"/>
        <end position="48"/>
    </location>
</feature>
<evidence type="ECO:0000313" key="3">
    <source>
        <dbReference type="WBParaSite" id="Pan_g11680.t1"/>
    </source>
</evidence>
<dbReference type="AlphaFoldDB" id="A0A7E4ZQN9"/>
<protein>
    <submittedName>
        <fullName evidence="3">Uncharacterized protein</fullName>
    </submittedName>
</protein>
<evidence type="ECO:0000313" key="2">
    <source>
        <dbReference type="Proteomes" id="UP000492821"/>
    </source>
</evidence>
<keyword evidence="2" id="KW-1185">Reference proteome</keyword>
<evidence type="ECO:0000256" key="1">
    <source>
        <dbReference type="SAM" id="MobiDB-lite"/>
    </source>
</evidence>
<name>A0A7E4ZQN9_PANRE</name>
<sequence length="175" mass="19290">MDGHKAPNTCPQAVLFGRVQLALCHRDEAVAAAGERGETKTDNTKRGPPDNGQLVSDFRMRARAALRTRRRRCFALMLSVCSPPSACSMRAPLPKRSANVCMYVASSSSSSPSYMQIAPSPKKENIGPTTHGQVASVRGTGQNIKAAVRAPRYHYAQHYYSFNFPQFNQHAMNHR</sequence>
<reference evidence="2" key="1">
    <citation type="journal article" date="2013" name="Genetics">
        <title>The draft genome and transcriptome of Panagrellus redivivus are shaped by the harsh demands of a free-living lifestyle.</title>
        <authorList>
            <person name="Srinivasan J."/>
            <person name="Dillman A.R."/>
            <person name="Macchietto M.G."/>
            <person name="Heikkinen L."/>
            <person name="Lakso M."/>
            <person name="Fracchia K.M."/>
            <person name="Antoshechkin I."/>
            <person name="Mortazavi A."/>
            <person name="Wong G."/>
            <person name="Sternberg P.W."/>
        </authorList>
    </citation>
    <scope>NUCLEOTIDE SEQUENCE [LARGE SCALE GENOMIC DNA]</scope>
    <source>
        <strain evidence="2">MT8872</strain>
    </source>
</reference>
<organism evidence="2 3">
    <name type="scientific">Panagrellus redivivus</name>
    <name type="common">Microworm</name>
    <dbReference type="NCBI Taxonomy" id="6233"/>
    <lineage>
        <taxon>Eukaryota</taxon>
        <taxon>Metazoa</taxon>
        <taxon>Ecdysozoa</taxon>
        <taxon>Nematoda</taxon>
        <taxon>Chromadorea</taxon>
        <taxon>Rhabditida</taxon>
        <taxon>Tylenchina</taxon>
        <taxon>Panagrolaimomorpha</taxon>
        <taxon>Panagrolaimoidea</taxon>
        <taxon>Panagrolaimidae</taxon>
        <taxon>Panagrellus</taxon>
    </lineage>
</organism>
<dbReference type="Proteomes" id="UP000492821">
    <property type="component" value="Unassembled WGS sequence"/>
</dbReference>
<reference evidence="3" key="2">
    <citation type="submission" date="2020-10" db="UniProtKB">
        <authorList>
            <consortium name="WormBaseParasite"/>
        </authorList>
    </citation>
    <scope>IDENTIFICATION</scope>
</reference>
<dbReference type="WBParaSite" id="Pan_g11680.t1">
    <property type="protein sequence ID" value="Pan_g11680.t1"/>
    <property type="gene ID" value="Pan_g11680"/>
</dbReference>